<evidence type="ECO:0000256" key="1">
    <source>
        <dbReference type="SAM" id="SignalP"/>
    </source>
</evidence>
<dbReference type="InterPro" id="IPR054246">
    <property type="entry name" value="DUF6973"/>
</dbReference>
<keyword evidence="1" id="KW-0732">Signal</keyword>
<organism evidence="3">
    <name type="scientific">[Clostridium] nexile</name>
    <dbReference type="NCBI Taxonomy" id="29361"/>
    <lineage>
        <taxon>Bacteria</taxon>
        <taxon>Bacillati</taxon>
        <taxon>Bacillota</taxon>
        <taxon>Clostridia</taxon>
        <taxon>Lachnospirales</taxon>
        <taxon>Lachnospiraceae</taxon>
        <taxon>Tyzzerella</taxon>
    </lineage>
</organism>
<evidence type="ECO:0000259" key="2">
    <source>
        <dbReference type="Pfam" id="PF22322"/>
    </source>
</evidence>
<dbReference type="AlphaFoldDB" id="A0A6N2T022"/>
<proteinExistence type="predicted"/>
<name>A0A6N2T022_9FIRM</name>
<protein>
    <recommendedName>
        <fullName evidence="2">DUF6973 domain-containing protein</fullName>
    </recommendedName>
</protein>
<accession>A0A6N2T022</accession>
<sequence length="243" mass="26688">MKRHVLTTLFTIATVSVGSTMMVSAAEISTPMVETVSSNTKIQSASDLDYFKGNIELENKVMEVYDYAQELKGQGYSNEQIEKSIDEYLNLSKFSDLDDYINGYLNSQEQALYDKNPAKGLLCMANGKLALGYAQDNYSSGLTDGNGDAFRHTLWNFGMVVDVGYDFAKSWSDAHEYGSSNNTSLARQMDLFNNGVGLKLGKDNPGTVLHSTFISKSKEKVRSGACRRIVNGKLVATNSSGEK</sequence>
<feature type="signal peptide" evidence="1">
    <location>
        <begin position="1"/>
        <end position="25"/>
    </location>
</feature>
<feature type="chain" id="PRO_5026671993" description="DUF6973 domain-containing protein" evidence="1">
    <location>
        <begin position="26"/>
        <end position="243"/>
    </location>
</feature>
<gene>
    <name evidence="3" type="ORF">CNLFYP112_01558</name>
</gene>
<dbReference type="Pfam" id="PF22322">
    <property type="entry name" value="DUF6973"/>
    <property type="match status" value="1"/>
</dbReference>
<feature type="domain" description="DUF6973" evidence="2">
    <location>
        <begin position="114"/>
        <end position="223"/>
    </location>
</feature>
<dbReference type="EMBL" id="CACRTG010000009">
    <property type="protein sequence ID" value="VYS98756.1"/>
    <property type="molecule type" value="Genomic_DNA"/>
</dbReference>
<evidence type="ECO:0000313" key="3">
    <source>
        <dbReference type="EMBL" id="VYS98756.1"/>
    </source>
</evidence>
<reference evidence="3" key="1">
    <citation type="submission" date="2019-11" db="EMBL/GenBank/DDBJ databases">
        <authorList>
            <person name="Feng L."/>
        </authorList>
    </citation>
    <scope>NUCLEOTIDE SEQUENCE</scope>
    <source>
        <strain evidence="3">CnexileLFYP112</strain>
    </source>
</reference>